<organism evidence="9 10">
    <name type="scientific">Alteromonas ponticola</name>
    <dbReference type="NCBI Taxonomy" id="2720613"/>
    <lineage>
        <taxon>Bacteria</taxon>
        <taxon>Pseudomonadati</taxon>
        <taxon>Pseudomonadota</taxon>
        <taxon>Gammaproteobacteria</taxon>
        <taxon>Alteromonadales</taxon>
        <taxon>Alteromonadaceae</taxon>
        <taxon>Alteromonas/Salinimonas group</taxon>
        <taxon>Alteromonas</taxon>
    </lineage>
</organism>
<keyword evidence="7" id="KW-0732">Signal</keyword>
<dbReference type="EMBL" id="JAATNW010000006">
    <property type="protein sequence ID" value="NMH60940.1"/>
    <property type="molecule type" value="Genomic_DNA"/>
</dbReference>
<evidence type="ECO:0000313" key="10">
    <source>
        <dbReference type="Proteomes" id="UP000709336"/>
    </source>
</evidence>
<dbReference type="Gene3D" id="3.30.1490.70">
    <property type="match status" value="1"/>
</dbReference>
<comment type="catalytic activity">
    <reaction evidence="6">
        <text>ATP + (deoxyribonucleotide)n-3'-hydroxyl + 5'-phospho-(deoxyribonucleotide)m = (deoxyribonucleotide)n+m + AMP + diphosphate.</text>
        <dbReference type="EC" id="6.5.1.1"/>
    </reaction>
</comment>
<dbReference type="RefSeq" id="WP_169211481.1">
    <property type="nucleotide sequence ID" value="NZ_JAATNW010000006.1"/>
</dbReference>
<comment type="cofactor">
    <cofactor evidence="1">
        <name>a divalent metal cation</name>
        <dbReference type="ChEBI" id="CHEBI:60240"/>
    </cofactor>
</comment>
<reference evidence="9 10" key="1">
    <citation type="submission" date="2020-03" db="EMBL/GenBank/DDBJ databases">
        <title>Alteromonas ponticola sp. nov., isolated from seawater.</title>
        <authorList>
            <person name="Yoon J.-H."/>
            <person name="Kim Y.-O."/>
        </authorList>
    </citation>
    <scope>NUCLEOTIDE SEQUENCE [LARGE SCALE GENOMIC DNA]</scope>
    <source>
        <strain evidence="9 10">MYP5</strain>
    </source>
</reference>
<dbReference type="PANTHER" id="PTHR47810:SF1">
    <property type="entry name" value="DNA LIGASE B"/>
    <property type="match status" value="1"/>
</dbReference>
<dbReference type="CDD" id="cd07896">
    <property type="entry name" value="Adenylation_kDNA_ligase_like"/>
    <property type="match status" value="1"/>
</dbReference>
<dbReference type="Gene3D" id="2.40.50.140">
    <property type="entry name" value="Nucleic acid-binding proteins"/>
    <property type="match status" value="1"/>
</dbReference>
<dbReference type="InterPro" id="IPR029319">
    <property type="entry name" value="DNA_ligase_OB"/>
</dbReference>
<dbReference type="Proteomes" id="UP000709336">
    <property type="component" value="Unassembled WGS sequence"/>
</dbReference>
<evidence type="ECO:0000259" key="8">
    <source>
        <dbReference type="PROSITE" id="PS50160"/>
    </source>
</evidence>
<evidence type="ECO:0000256" key="1">
    <source>
        <dbReference type="ARBA" id="ARBA00001968"/>
    </source>
</evidence>
<protein>
    <submittedName>
        <fullName evidence="9">DNA ligase</fullName>
    </submittedName>
</protein>
<dbReference type="Pfam" id="PF14743">
    <property type="entry name" value="DNA_ligase_OB_2"/>
    <property type="match status" value="1"/>
</dbReference>
<dbReference type="InterPro" id="IPR050326">
    <property type="entry name" value="NAD_dep_DNA_ligaseB"/>
</dbReference>
<keyword evidence="3" id="KW-0235">DNA replication</keyword>
<dbReference type="InterPro" id="IPR012340">
    <property type="entry name" value="NA-bd_OB-fold"/>
</dbReference>
<dbReference type="PANTHER" id="PTHR47810">
    <property type="entry name" value="DNA LIGASE"/>
    <property type="match status" value="1"/>
</dbReference>
<evidence type="ECO:0000256" key="3">
    <source>
        <dbReference type="ARBA" id="ARBA00022705"/>
    </source>
</evidence>
<dbReference type="SUPFAM" id="SSF50249">
    <property type="entry name" value="Nucleic acid-binding proteins"/>
    <property type="match status" value="1"/>
</dbReference>
<accession>A0ABX1R6U4</accession>
<feature type="signal peptide" evidence="7">
    <location>
        <begin position="1"/>
        <end position="20"/>
    </location>
</feature>
<dbReference type="CDD" id="cd08041">
    <property type="entry name" value="OBF_kDNA_ligase_like"/>
    <property type="match status" value="1"/>
</dbReference>
<dbReference type="Gene3D" id="3.30.470.30">
    <property type="entry name" value="DNA ligase/mRNA capping enzyme"/>
    <property type="match status" value="1"/>
</dbReference>
<proteinExistence type="predicted"/>
<dbReference type="Pfam" id="PF01068">
    <property type="entry name" value="DNA_ligase_A_M"/>
    <property type="match status" value="1"/>
</dbReference>
<evidence type="ECO:0000256" key="6">
    <source>
        <dbReference type="ARBA" id="ARBA00034003"/>
    </source>
</evidence>
<keyword evidence="5" id="KW-0234">DNA repair</keyword>
<evidence type="ECO:0000256" key="5">
    <source>
        <dbReference type="ARBA" id="ARBA00023204"/>
    </source>
</evidence>
<feature type="domain" description="ATP-dependent DNA ligase family profile" evidence="8">
    <location>
        <begin position="119"/>
        <end position="232"/>
    </location>
</feature>
<dbReference type="SUPFAM" id="SSF56091">
    <property type="entry name" value="DNA ligase/mRNA capping enzyme, catalytic domain"/>
    <property type="match status" value="1"/>
</dbReference>
<comment type="caution">
    <text evidence="9">The sequence shown here is derived from an EMBL/GenBank/DDBJ whole genome shotgun (WGS) entry which is preliminary data.</text>
</comment>
<dbReference type="InterPro" id="IPR012310">
    <property type="entry name" value="DNA_ligase_ATP-dep_cent"/>
</dbReference>
<keyword evidence="2 9" id="KW-0436">Ligase</keyword>
<evidence type="ECO:0000313" key="9">
    <source>
        <dbReference type="EMBL" id="NMH60940.1"/>
    </source>
</evidence>
<dbReference type="NCBIfam" id="NF006592">
    <property type="entry name" value="PRK09125.1"/>
    <property type="match status" value="1"/>
</dbReference>
<keyword evidence="10" id="KW-1185">Reference proteome</keyword>
<dbReference type="PROSITE" id="PS50160">
    <property type="entry name" value="DNA_LIGASE_A3"/>
    <property type="match status" value="1"/>
</dbReference>
<dbReference type="GO" id="GO:0016874">
    <property type="term" value="F:ligase activity"/>
    <property type="evidence" value="ECO:0007669"/>
    <property type="project" value="UniProtKB-KW"/>
</dbReference>
<gene>
    <name evidence="9" type="ORF">HCJ96_12955</name>
</gene>
<sequence length="292" mass="33476">MMLKIFTLIISLSLSLSLKAANQNEYTTGPFQLAERYKSDIDVKDYFVSEKLDGVRARWTGRELLTRKGNKLYPPAWFTQDWPAIPMDGELWSKRGDFERIASIVLTNTPDHRWREITMMLFDLPILETPFSSRVSKMKELVRQTANPSLAIIPQFKLPSTEALQVKLDEISDNGGEGVMLHHQHAFYQHGRNSRLLKAKRFEDDEARVLAHIAGKGKFRGMMGSLLVETKDGVKFKIGSGFSQQERKDPPPLNSWITFKYYGLTKRGVPRFASYLRLRPAQDNPAERRASL</sequence>
<evidence type="ECO:0000256" key="7">
    <source>
        <dbReference type="SAM" id="SignalP"/>
    </source>
</evidence>
<evidence type="ECO:0000256" key="2">
    <source>
        <dbReference type="ARBA" id="ARBA00022598"/>
    </source>
</evidence>
<name>A0ABX1R6U4_9ALTE</name>
<evidence type="ECO:0000256" key="4">
    <source>
        <dbReference type="ARBA" id="ARBA00022763"/>
    </source>
</evidence>
<feature type="chain" id="PRO_5046954481" evidence="7">
    <location>
        <begin position="21"/>
        <end position="292"/>
    </location>
</feature>
<keyword evidence="4" id="KW-0227">DNA damage</keyword>